<feature type="transmembrane region" description="Helical" evidence="1">
    <location>
        <begin position="12"/>
        <end position="33"/>
    </location>
</feature>
<protein>
    <submittedName>
        <fullName evidence="2">Uncharacterized protein</fullName>
    </submittedName>
</protein>
<sequence length="34" mass="3938">MYTSRLVATNSVSIFRTTKLIFYSVILIVLFNIL</sequence>
<keyword evidence="1" id="KW-0472">Membrane</keyword>
<evidence type="ECO:0000256" key="1">
    <source>
        <dbReference type="SAM" id="Phobius"/>
    </source>
</evidence>
<proteinExistence type="predicted"/>
<evidence type="ECO:0000313" key="2">
    <source>
        <dbReference type="EMBL" id="DAE14470.1"/>
    </source>
</evidence>
<name>A0A8S5Q571_9CAUD</name>
<reference evidence="2" key="1">
    <citation type="journal article" date="2021" name="Proc. Natl. Acad. Sci. U.S.A.">
        <title>A Catalog of Tens of Thousands of Viruses from Human Metagenomes Reveals Hidden Associations with Chronic Diseases.</title>
        <authorList>
            <person name="Tisza M.J."/>
            <person name="Buck C.B."/>
        </authorList>
    </citation>
    <scope>NUCLEOTIDE SEQUENCE</scope>
    <source>
        <strain evidence="2">CtHiz26</strain>
    </source>
</reference>
<dbReference type="EMBL" id="BK015583">
    <property type="protein sequence ID" value="DAE14470.1"/>
    <property type="molecule type" value="Genomic_DNA"/>
</dbReference>
<organism evidence="2">
    <name type="scientific">Siphoviridae sp. ctHiz26</name>
    <dbReference type="NCBI Taxonomy" id="2825423"/>
    <lineage>
        <taxon>Viruses</taxon>
        <taxon>Duplodnaviria</taxon>
        <taxon>Heunggongvirae</taxon>
        <taxon>Uroviricota</taxon>
        <taxon>Caudoviricetes</taxon>
    </lineage>
</organism>
<accession>A0A8S5Q571</accession>
<keyword evidence="1" id="KW-1133">Transmembrane helix</keyword>
<keyword evidence="1" id="KW-0812">Transmembrane</keyword>